<keyword evidence="6" id="KW-0378">Hydrolase</keyword>
<dbReference type="InterPro" id="IPR045249">
    <property type="entry name" value="HARBI1-like"/>
</dbReference>
<organism evidence="9 10">
    <name type="scientific">Dipteronia sinensis</name>
    <dbReference type="NCBI Taxonomy" id="43782"/>
    <lineage>
        <taxon>Eukaryota</taxon>
        <taxon>Viridiplantae</taxon>
        <taxon>Streptophyta</taxon>
        <taxon>Embryophyta</taxon>
        <taxon>Tracheophyta</taxon>
        <taxon>Spermatophyta</taxon>
        <taxon>Magnoliopsida</taxon>
        <taxon>eudicotyledons</taxon>
        <taxon>Gunneridae</taxon>
        <taxon>Pentapetalae</taxon>
        <taxon>rosids</taxon>
        <taxon>malvids</taxon>
        <taxon>Sapindales</taxon>
        <taxon>Sapindaceae</taxon>
        <taxon>Hippocastanoideae</taxon>
        <taxon>Acereae</taxon>
        <taxon>Dipteronia</taxon>
    </lineage>
</organism>
<dbReference type="PANTHER" id="PTHR22930:SF268">
    <property type="entry name" value="NUCLEASE HARBI1"/>
    <property type="match status" value="1"/>
</dbReference>
<sequence>MHQGKYYLFDVGYMVRSGLIAPYRGVHYHLKEYSSHPLENYREVFDLRHASLRNAVERAFGVLKKRFPIIGNHVGYQLHHIIEANPSAKKWRHTPIINYEKLVDLFSKDRATSAGVETAKENRKRWDNRSRDDYETVEGIDQLLSQNEVTLESFDR</sequence>
<evidence type="ECO:0000256" key="1">
    <source>
        <dbReference type="ARBA" id="ARBA00001968"/>
    </source>
</evidence>
<reference evidence="9" key="1">
    <citation type="journal article" date="2023" name="Plant J.">
        <title>Genome sequences and population genomics provide insights into the demographic history, inbreeding, and mutation load of two 'living fossil' tree species of Dipteronia.</title>
        <authorList>
            <person name="Feng Y."/>
            <person name="Comes H.P."/>
            <person name="Chen J."/>
            <person name="Zhu S."/>
            <person name="Lu R."/>
            <person name="Zhang X."/>
            <person name="Li P."/>
            <person name="Qiu J."/>
            <person name="Olsen K.M."/>
            <person name="Qiu Y."/>
        </authorList>
    </citation>
    <scope>NUCLEOTIDE SEQUENCE</scope>
    <source>
        <strain evidence="9">NBL</strain>
    </source>
</reference>
<dbReference type="EMBL" id="JANJYJ010000003">
    <property type="protein sequence ID" value="KAK3221211.1"/>
    <property type="molecule type" value="Genomic_DNA"/>
</dbReference>
<evidence type="ECO:0000256" key="4">
    <source>
        <dbReference type="ARBA" id="ARBA00022722"/>
    </source>
</evidence>
<comment type="similarity">
    <text evidence="3">Belongs to the HARBI1 family.</text>
</comment>
<evidence type="ECO:0000256" key="6">
    <source>
        <dbReference type="ARBA" id="ARBA00022801"/>
    </source>
</evidence>
<comment type="caution">
    <text evidence="9">The sequence shown here is derived from an EMBL/GenBank/DDBJ whole genome shotgun (WGS) entry which is preliminary data.</text>
</comment>
<keyword evidence="7" id="KW-0539">Nucleus</keyword>
<name>A0AAE0EAK5_9ROSI</name>
<evidence type="ECO:0000256" key="5">
    <source>
        <dbReference type="ARBA" id="ARBA00022723"/>
    </source>
</evidence>
<protein>
    <recommendedName>
        <fullName evidence="8">DDE Tnp4 domain-containing protein</fullName>
    </recommendedName>
</protein>
<dbReference type="InterPro" id="IPR027806">
    <property type="entry name" value="HARBI1_dom"/>
</dbReference>
<evidence type="ECO:0000259" key="8">
    <source>
        <dbReference type="Pfam" id="PF13359"/>
    </source>
</evidence>
<keyword evidence="10" id="KW-1185">Reference proteome</keyword>
<evidence type="ECO:0000313" key="10">
    <source>
        <dbReference type="Proteomes" id="UP001281410"/>
    </source>
</evidence>
<dbReference type="GO" id="GO:0005634">
    <property type="term" value="C:nucleus"/>
    <property type="evidence" value="ECO:0007669"/>
    <property type="project" value="UniProtKB-SubCell"/>
</dbReference>
<keyword evidence="5" id="KW-0479">Metal-binding</keyword>
<proteinExistence type="inferred from homology"/>
<dbReference type="PANTHER" id="PTHR22930">
    <property type="match status" value="1"/>
</dbReference>
<evidence type="ECO:0000256" key="2">
    <source>
        <dbReference type="ARBA" id="ARBA00004123"/>
    </source>
</evidence>
<evidence type="ECO:0000313" key="9">
    <source>
        <dbReference type="EMBL" id="KAK3221211.1"/>
    </source>
</evidence>
<feature type="domain" description="DDE Tnp4" evidence="8">
    <location>
        <begin position="2"/>
        <end position="82"/>
    </location>
</feature>
<accession>A0AAE0EAK5</accession>
<evidence type="ECO:0000256" key="3">
    <source>
        <dbReference type="ARBA" id="ARBA00006958"/>
    </source>
</evidence>
<comment type="cofactor">
    <cofactor evidence="1">
        <name>a divalent metal cation</name>
        <dbReference type="ChEBI" id="CHEBI:60240"/>
    </cofactor>
</comment>
<comment type="subcellular location">
    <subcellularLocation>
        <location evidence="2">Nucleus</location>
    </subcellularLocation>
</comment>
<dbReference type="Pfam" id="PF13359">
    <property type="entry name" value="DDE_Tnp_4"/>
    <property type="match status" value="1"/>
</dbReference>
<dbReference type="GO" id="GO:0016787">
    <property type="term" value="F:hydrolase activity"/>
    <property type="evidence" value="ECO:0007669"/>
    <property type="project" value="UniProtKB-KW"/>
</dbReference>
<keyword evidence="4" id="KW-0540">Nuclease</keyword>
<gene>
    <name evidence="9" type="ORF">Dsin_008236</name>
</gene>
<dbReference type="AlphaFoldDB" id="A0AAE0EAK5"/>
<evidence type="ECO:0000256" key="7">
    <source>
        <dbReference type="ARBA" id="ARBA00023242"/>
    </source>
</evidence>
<dbReference type="GO" id="GO:0004518">
    <property type="term" value="F:nuclease activity"/>
    <property type="evidence" value="ECO:0007669"/>
    <property type="project" value="UniProtKB-KW"/>
</dbReference>
<dbReference type="GO" id="GO:0046872">
    <property type="term" value="F:metal ion binding"/>
    <property type="evidence" value="ECO:0007669"/>
    <property type="project" value="UniProtKB-KW"/>
</dbReference>
<dbReference type="Proteomes" id="UP001281410">
    <property type="component" value="Unassembled WGS sequence"/>
</dbReference>